<dbReference type="GO" id="GO:0015031">
    <property type="term" value="P:protein transport"/>
    <property type="evidence" value="ECO:0007669"/>
    <property type="project" value="InterPro"/>
</dbReference>
<keyword evidence="1" id="KW-1133">Transmembrane helix</keyword>
<dbReference type="InterPro" id="IPR002208">
    <property type="entry name" value="SecY/SEC61-alpha"/>
</dbReference>
<sequence>NPVDVADNMKKQGGFIPGVRPGKSTSDYIDHILTRVTLPASVFLALIAIFPTFLSGFFNVDFALASFYGGTSLLIIVGVALDTLQQIESHLLMRHYDGFLKSGKLKGRDRRR</sequence>
<feature type="transmembrane region" description="Helical" evidence="1">
    <location>
        <begin position="36"/>
        <end position="58"/>
    </location>
</feature>
<dbReference type="EMBL" id="UINC01182267">
    <property type="protein sequence ID" value="SVD92383.1"/>
    <property type="molecule type" value="Genomic_DNA"/>
</dbReference>
<keyword evidence="1" id="KW-0812">Transmembrane</keyword>
<dbReference type="Pfam" id="PF00344">
    <property type="entry name" value="SecY"/>
    <property type="match status" value="1"/>
</dbReference>
<dbReference type="AlphaFoldDB" id="A0A382ZA90"/>
<dbReference type="SUPFAM" id="SSF103491">
    <property type="entry name" value="Preprotein translocase SecY subunit"/>
    <property type="match status" value="1"/>
</dbReference>
<dbReference type="InterPro" id="IPR023201">
    <property type="entry name" value="SecY_dom_sf"/>
</dbReference>
<proteinExistence type="predicted"/>
<evidence type="ECO:0000313" key="2">
    <source>
        <dbReference type="EMBL" id="SVD92383.1"/>
    </source>
</evidence>
<protein>
    <recommendedName>
        <fullName evidence="3">Preprotein translocase subunit SecY</fullName>
    </recommendedName>
</protein>
<accession>A0A382ZA90</accession>
<dbReference type="PRINTS" id="PR00303">
    <property type="entry name" value="SECYTRNLCASE"/>
</dbReference>
<dbReference type="Gene3D" id="1.10.3370.10">
    <property type="entry name" value="SecY subunit domain"/>
    <property type="match status" value="1"/>
</dbReference>
<feature type="transmembrane region" description="Helical" evidence="1">
    <location>
        <begin position="64"/>
        <end position="84"/>
    </location>
</feature>
<organism evidence="2">
    <name type="scientific">marine metagenome</name>
    <dbReference type="NCBI Taxonomy" id="408172"/>
    <lineage>
        <taxon>unclassified sequences</taxon>
        <taxon>metagenomes</taxon>
        <taxon>ecological metagenomes</taxon>
    </lineage>
</organism>
<reference evidence="2" key="1">
    <citation type="submission" date="2018-05" db="EMBL/GenBank/DDBJ databases">
        <authorList>
            <person name="Lanie J.A."/>
            <person name="Ng W.-L."/>
            <person name="Kazmierczak K.M."/>
            <person name="Andrzejewski T.M."/>
            <person name="Davidsen T.M."/>
            <person name="Wayne K.J."/>
            <person name="Tettelin H."/>
            <person name="Glass J.I."/>
            <person name="Rusch D."/>
            <person name="Podicherti R."/>
            <person name="Tsui H.-C.T."/>
            <person name="Winkler M.E."/>
        </authorList>
    </citation>
    <scope>NUCLEOTIDE SEQUENCE</scope>
</reference>
<gene>
    <name evidence="2" type="ORF">METZ01_LOCUS445237</name>
</gene>
<name>A0A382ZA90_9ZZZZ</name>
<keyword evidence="1" id="KW-0472">Membrane</keyword>
<dbReference type="GO" id="GO:0016020">
    <property type="term" value="C:membrane"/>
    <property type="evidence" value="ECO:0007669"/>
    <property type="project" value="InterPro"/>
</dbReference>
<feature type="non-terminal residue" evidence="2">
    <location>
        <position position="1"/>
    </location>
</feature>
<evidence type="ECO:0000256" key="1">
    <source>
        <dbReference type="SAM" id="Phobius"/>
    </source>
</evidence>
<evidence type="ECO:0008006" key="3">
    <source>
        <dbReference type="Google" id="ProtNLM"/>
    </source>
</evidence>